<gene>
    <name evidence="2" type="ORF">MIMGU_mgv1a020971mg</name>
</gene>
<name>A0A022QGI2_ERYGU</name>
<evidence type="ECO:0000313" key="2">
    <source>
        <dbReference type="EMBL" id="EYU27041.1"/>
    </source>
</evidence>
<feature type="compositionally biased region" description="Polar residues" evidence="1">
    <location>
        <begin position="1"/>
        <end position="10"/>
    </location>
</feature>
<dbReference type="Proteomes" id="UP000030748">
    <property type="component" value="Unassembled WGS sequence"/>
</dbReference>
<organism evidence="2 3">
    <name type="scientific">Erythranthe guttata</name>
    <name type="common">Yellow monkey flower</name>
    <name type="synonym">Mimulus guttatus</name>
    <dbReference type="NCBI Taxonomy" id="4155"/>
    <lineage>
        <taxon>Eukaryota</taxon>
        <taxon>Viridiplantae</taxon>
        <taxon>Streptophyta</taxon>
        <taxon>Embryophyta</taxon>
        <taxon>Tracheophyta</taxon>
        <taxon>Spermatophyta</taxon>
        <taxon>Magnoliopsida</taxon>
        <taxon>eudicotyledons</taxon>
        <taxon>Gunneridae</taxon>
        <taxon>Pentapetalae</taxon>
        <taxon>asterids</taxon>
        <taxon>lamiids</taxon>
        <taxon>Lamiales</taxon>
        <taxon>Phrymaceae</taxon>
        <taxon>Erythranthe</taxon>
    </lineage>
</organism>
<accession>A0A022QGI2</accession>
<reference evidence="2 3" key="1">
    <citation type="journal article" date="2013" name="Proc. Natl. Acad. Sci. U.S.A.">
        <title>Fine-scale variation in meiotic recombination in Mimulus inferred from population shotgun sequencing.</title>
        <authorList>
            <person name="Hellsten U."/>
            <person name="Wright K.M."/>
            <person name="Jenkins J."/>
            <person name="Shu S."/>
            <person name="Yuan Y."/>
            <person name="Wessler S.R."/>
            <person name="Schmutz J."/>
            <person name="Willis J.H."/>
            <person name="Rokhsar D.S."/>
        </authorList>
    </citation>
    <scope>NUCLEOTIDE SEQUENCE [LARGE SCALE GENOMIC DNA]</scope>
    <source>
        <strain evidence="3">cv. DUN x IM62</strain>
    </source>
</reference>
<dbReference type="eggNOG" id="ENOG502S7NN">
    <property type="taxonomic scope" value="Eukaryota"/>
</dbReference>
<protein>
    <submittedName>
        <fullName evidence="2">Uncharacterized protein</fullName>
    </submittedName>
</protein>
<evidence type="ECO:0000313" key="3">
    <source>
        <dbReference type="Proteomes" id="UP000030748"/>
    </source>
</evidence>
<feature type="region of interest" description="Disordered" evidence="1">
    <location>
        <begin position="1"/>
        <end position="22"/>
    </location>
</feature>
<evidence type="ECO:0000256" key="1">
    <source>
        <dbReference type="SAM" id="MobiDB-lite"/>
    </source>
</evidence>
<dbReference type="EMBL" id="KI631506">
    <property type="protein sequence ID" value="EYU27041.1"/>
    <property type="molecule type" value="Genomic_DNA"/>
</dbReference>
<keyword evidence="3" id="KW-1185">Reference proteome</keyword>
<dbReference type="AlphaFoldDB" id="A0A022QGI2"/>
<proteinExistence type="predicted"/>
<sequence length="92" mass="10682">MSSRISTAVCCQNRDNDRSKEKTKKEIKTVKKYLDGVMQKFGEGVKENLSPKQKGDWKDITLMSLSFAVYIYMSQKIVCAYCAWMSDFTHPW</sequence>